<dbReference type="GO" id="GO:0050992">
    <property type="term" value="P:dimethylallyl diphosphate biosynthetic process"/>
    <property type="evidence" value="ECO:0007669"/>
    <property type="project" value="InterPro"/>
</dbReference>
<dbReference type="GO" id="GO:0051745">
    <property type="term" value="F:4-hydroxy-3-methylbut-2-enyl diphosphate reductase activity"/>
    <property type="evidence" value="ECO:0007669"/>
    <property type="project" value="UniProtKB-EC"/>
</dbReference>
<proteinExistence type="inferred from homology"/>
<dbReference type="Pfam" id="PF02401">
    <property type="entry name" value="LYTB"/>
    <property type="match status" value="1"/>
</dbReference>
<evidence type="ECO:0000256" key="4">
    <source>
        <dbReference type="ARBA" id="ARBA00023002"/>
    </source>
</evidence>
<dbReference type="InterPro" id="IPR003451">
    <property type="entry name" value="LytB/IspH"/>
</dbReference>
<dbReference type="EMBL" id="JAXQNO010000011">
    <property type="protein sequence ID" value="KAK4788335.1"/>
    <property type="molecule type" value="Genomic_DNA"/>
</dbReference>
<keyword evidence="2" id="KW-0004">4Fe-4S</keyword>
<organism evidence="11 12">
    <name type="scientific">Trapa natans</name>
    <name type="common">Water chestnut</name>
    <dbReference type="NCBI Taxonomy" id="22666"/>
    <lineage>
        <taxon>Eukaryota</taxon>
        <taxon>Viridiplantae</taxon>
        <taxon>Streptophyta</taxon>
        <taxon>Embryophyta</taxon>
        <taxon>Tracheophyta</taxon>
        <taxon>Spermatophyta</taxon>
        <taxon>Magnoliopsida</taxon>
        <taxon>eudicotyledons</taxon>
        <taxon>Gunneridae</taxon>
        <taxon>Pentapetalae</taxon>
        <taxon>rosids</taxon>
        <taxon>malvids</taxon>
        <taxon>Myrtales</taxon>
        <taxon>Lythraceae</taxon>
        <taxon>Trapa</taxon>
    </lineage>
</organism>
<dbReference type="PANTHER" id="PTHR31619">
    <property type="entry name" value="4-HYDROXY-3-METHYLBUT-2-ENYL DIPHOSPHATE REDUCTASE, CHLOROPLASTIC"/>
    <property type="match status" value="1"/>
</dbReference>
<name>A0AAN7LZ74_TRANT</name>
<comment type="caution">
    <text evidence="11">The sequence shown here is derived from an EMBL/GenBank/DDBJ whole genome shotgun (WGS) entry which is preliminary data.</text>
</comment>
<dbReference type="NCBIfam" id="NF009911">
    <property type="entry name" value="PRK13371.1"/>
    <property type="match status" value="1"/>
</dbReference>
<dbReference type="CDD" id="cd13944">
    <property type="entry name" value="lytB_ispH"/>
    <property type="match status" value="1"/>
</dbReference>
<evidence type="ECO:0000256" key="1">
    <source>
        <dbReference type="ARBA" id="ARBA00001966"/>
    </source>
</evidence>
<evidence type="ECO:0000313" key="12">
    <source>
        <dbReference type="Proteomes" id="UP001346149"/>
    </source>
</evidence>
<comment type="cofactor">
    <cofactor evidence="1">
        <name>[4Fe-4S] cluster</name>
        <dbReference type="ChEBI" id="CHEBI:49883"/>
    </cofactor>
</comment>
<dbReference type="AlphaFoldDB" id="A0AAN7LZ74"/>
<dbReference type="GO" id="GO:0019288">
    <property type="term" value="P:isopentenyl diphosphate biosynthetic process, methylerythritol 4-phosphate pathway"/>
    <property type="evidence" value="ECO:0007669"/>
    <property type="project" value="InterPro"/>
</dbReference>
<dbReference type="PANTHER" id="PTHR31619:SF5">
    <property type="entry name" value="4-HYDROXY-3-METHYLBUT-2-ENYL DIPHOSPHATE REDUCTASE, CHLOROPLASTIC"/>
    <property type="match status" value="1"/>
</dbReference>
<dbReference type="EC" id="1.17.7.4" evidence="10"/>
<evidence type="ECO:0000256" key="5">
    <source>
        <dbReference type="ARBA" id="ARBA00023004"/>
    </source>
</evidence>
<dbReference type="InterPro" id="IPR025322">
    <property type="entry name" value="PADRE_dom"/>
</dbReference>
<evidence type="ECO:0000256" key="3">
    <source>
        <dbReference type="ARBA" id="ARBA00022723"/>
    </source>
</evidence>
<evidence type="ECO:0000256" key="7">
    <source>
        <dbReference type="ARBA" id="ARBA00046313"/>
    </source>
</evidence>
<dbReference type="HAMAP" id="MF_00191">
    <property type="entry name" value="IspH"/>
    <property type="match status" value="1"/>
</dbReference>
<evidence type="ECO:0000313" key="11">
    <source>
        <dbReference type="EMBL" id="KAK4788335.1"/>
    </source>
</evidence>
<dbReference type="Gene3D" id="3.40.1010.20">
    <property type="entry name" value="4-hydroxy-3-methylbut-2-enyl diphosphate reductase, catalytic domain"/>
    <property type="match status" value="2"/>
</dbReference>
<keyword evidence="6" id="KW-0411">Iron-sulfur</keyword>
<evidence type="ECO:0000256" key="8">
    <source>
        <dbReference type="ARBA" id="ARBA00046314"/>
    </source>
</evidence>
<dbReference type="GO" id="GO:0046872">
    <property type="term" value="F:metal ion binding"/>
    <property type="evidence" value="ECO:0007669"/>
    <property type="project" value="UniProtKB-KW"/>
</dbReference>
<evidence type="ECO:0000256" key="6">
    <source>
        <dbReference type="ARBA" id="ARBA00023014"/>
    </source>
</evidence>
<comment type="similarity">
    <text evidence="9">Belongs to the IspH family.</text>
</comment>
<dbReference type="GO" id="GO:0051539">
    <property type="term" value="F:4 iron, 4 sulfur cluster binding"/>
    <property type="evidence" value="ECO:0007669"/>
    <property type="project" value="UniProtKB-KW"/>
</dbReference>
<keyword evidence="5" id="KW-0408">Iron</keyword>
<accession>A0AAN7LZ74</accession>
<evidence type="ECO:0000256" key="9">
    <source>
        <dbReference type="ARBA" id="ARBA00046335"/>
    </source>
</evidence>
<evidence type="ECO:0000256" key="10">
    <source>
        <dbReference type="ARBA" id="ARBA00047177"/>
    </source>
</evidence>
<evidence type="ECO:0000256" key="2">
    <source>
        <dbReference type="ARBA" id="ARBA00022485"/>
    </source>
</evidence>
<reference evidence="11 12" key="1">
    <citation type="journal article" date="2023" name="Hortic Res">
        <title>Pangenome of water caltrop reveals structural variations and asymmetric subgenome divergence after allopolyploidization.</title>
        <authorList>
            <person name="Zhang X."/>
            <person name="Chen Y."/>
            <person name="Wang L."/>
            <person name="Yuan Y."/>
            <person name="Fang M."/>
            <person name="Shi L."/>
            <person name="Lu R."/>
            <person name="Comes H.P."/>
            <person name="Ma Y."/>
            <person name="Chen Y."/>
            <person name="Huang G."/>
            <person name="Zhou Y."/>
            <person name="Zheng Z."/>
            <person name="Qiu Y."/>
        </authorList>
    </citation>
    <scope>NUCLEOTIDE SEQUENCE [LARGE SCALE GENOMIC DNA]</scope>
    <source>
        <strain evidence="11">F231</strain>
    </source>
</reference>
<dbReference type="Proteomes" id="UP001346149">
    <property type="component" value="Unassembled WGS sequence"/>
</dbReference>
<dbReference type="Pfam" id="PF14009">
    <property type="entry name" value="PADRE"/>
    <property type="match status" value="1"/>
</dbReference>
<dbReference type="NCBIfam" id="TIGR00216">
    <property type="entry name" value="ispH_lytB"/>
    <property type="match status" value="1"/>
</dbReference>
<sequence>MDRGEKRAEVQQESAAKLILDDGKLMQFNCPVRASEILSQYPDCFICCADSMFIGYAAPPMQEDEELQAGQIYFLMPLSMSKSPLTLQEMCPLATKASRALAGSCDGGDLQSSGGSNKFESIPLPRFPSPLFPMAMSLHLCRLPSRADLAVSGGAGGLLFRKQHLSVRCSAEASPSSGSVGSEFDAKAFRHKLTRSENYNRKGFGYKEEILQSMDREYTSDIIKTLKENGNEYTWGNVTVKLAESYGFCWGVERAVQIAYEARKQFPDENIWLTNEIIHNPTVNKRLEEMEIQNVPLEQGQKQFDVVNKGDVVVLPAFGAAVEEMRTLSEKNVQIVDTTCPWVSKVWNVVDKHKRGEYTSIIHGKYSHEETIATASFAGTYLIVKNMKEAIYVCDYILGGQLDGSSSTREAFMEKFKDAVSDGFDPDKDLIKLGIANQTTMLKGETEEIGKLVERTMMRKHGVENVNEHFMSFNTICDATQERQDAMYKLVDEKLDLIVVVGGFNSSNTSHLQEIAEERGIPSYWIDSEKRIGPGNRIGYKLMHGEYVEKENWLPEGPITIGVTSGASTPDKVVEDALVKIFDIKRQEALQMV</sequence>
<dbReference type="Gene3D" id="3.40.50.11270">
    <property type="match status" value="1"/>
</dbReference>
<gene>
    <name evidence="11" type="ORF">SAY86_019654</name>
</gene>
<comment type="pathway">
    <text evidence="7">Isoprenoid biosynthesis; isopentenyl diphosphate biosynthesis via DXP pathway; isopentenyl diphosphate from 1-deoxy-D-xylulose 5-phosphate: step 6/6.</text>
</comment>
<comment type="pathway">
    <text evidence="8">Isoprenoid biosynthesis; dimethylallyl diphosphate biosynthesis; dimethylallyl diphosphate from (2E)-4-hydroxy-3-methylbutenyl diphosphate: step 1/1.</text>
</comment>
<protein>
    <recommendedName>
        <fullName evidence="10">4-hydroxy-3-methylbut-2-enyl diphosphate reductase</fullName>
        <ecNumber evidence="10">1.17.7.4</ecNumber>
    </recommendedName>
</protein>
<keyword evidence="12" id="KW-1185">Reference proteome</keyword>
<keyword evidence="4" id="KW-0560">Oxidoreductase</keyword>
<keyword evidence="3" id="KW-0479">Metal-binding</keyword>